<reference evidence="3" key="1">
    <citation type="journal article" date="2019" name="Int. J. Syst. Evol. Microbiol.">
        <title>The Global Catalogue of Microorganisms (GCM) 10K type strain sequencing project: providing services to taxonomists for standard genome sequencing and annotation.</title>
        <authorList>
            <consortium name="The Broad Institute Genomics Platform"/>
            <consortium name="The Broad Institute Genome Sequencing Center for Infectious Disease"/>
            <person name="Wu L."/>
            <person name="Ma J."/>
        </authorList>
    </citation>
    <scope>NUCLEOTIDE SEQUENCE [LARGE SCALE GENOMIC DNA]</scope>
    <source>
        <strain evidence="3">JCM 16904</strain>
    </source>
</reference>
<keyword evidence="1" id="KW-0472">Membrane</keyword>
<feature type="transmembrane region" description="Helical" evidence="1">
    <location>
        <begin position="6"/>
        <end position="27"/>
    </location>
</feature>
<keyword evidence="3" id="KW-1185">Reference proteome</keyword>
<accession>A0ABP7C2Y8</accession>
<proteinExistence type="predicted"/>
<feature type="transmembrane region" description="Helical" evidence="1">
    <location>
        <begin position="122"/>
        <end position="152"/>
    </location>
</feature>
<feature type="transmembrane region" description="Helical" evidence="1">
    <location>
        <begin position="196"/>
        <end position="217"/>
    </location>
</feature>
<evidence type="ECO:0000256" key="1">
    <source>
        <dbReference type="SAM" id="Phobius"/>
    </source>
</evidence>
<name>A0ABP7C2Y8_9ACTN</name>
<feature type="transmembrane region" description="Helical" evidence="1">
    <location>
        <begin position="34"/>
        <end position="55"/>
    </location>
</feature>
<gene>
    <name evidence="2" type="ORF">GCM10022224_047650</name>
</gene>
<dbReference type="EMBL" id="BAAAZP010000089">
    <property type="protein sequence ID" value="GAA3678058.1"/>
    <property type="molecule type" value="Genomic_DNA"/>
</dbReference>
<keyword evidence="1" id="KW-1133">Transmembrane helix</keyword>
<protein>
    <recommendedName>
        <fullName evidence="4">ABC-2 type transport system permease protein</fullName>
    </recommendedName>
</protein>
<organism evidence="2 3">
    <name type="scientific">Nonomuraea antimicrobica</name>
    <dbReference type="NCBI Taxonomy" id="561173"/>
    <lineage>
        <taxon>Bacteria</taxon>
        <taxon>Bacillati</taxon>
        <taxon>Actinomycetota</taxon>
        <taxon>Actinomycetes</taxon>
        <taxon>Streptosporangiales</taxon>
        <taxon>Streptosporangiaceae</taxon>
        <taxon>Nonomuraea</taxon>
    </lineage>
</organism>
<evidence type="ECO:0000313" key="3">
    <source>
        <dbReference type="Proteomes" id="UP001500902"/>
    </source>
</evidence>
<evidence type="ECO:0000313" key="2">
    <source>
        <dbReference type="EMBL" id="GAA3678058.1"/>
    </source>
</evidence>
<feature type="transmembrane region" description="Helical" evidence="1">
    <location>
        <begin position="307"/>
        <end position="329"/>
    </location>
</feature>
<dbReference type="Proteomes" id="UP001500902">
    <property type="component" value="Unassembled WGS sequence"/>
</dbReference>
<keyword evidence="1" id="KW-0812">Transmembrane</keyword>
<dbReference type="RefSeq" id="WP_344882010.1">
    <property type="nucleotide sequence ID" value="NZ_BAAAZP010000089.1"/>
</dbReference>
<feature type="transmembrane region" description="Helical" evidence="1">
    <location>
        <begin position="75"/>
        <end position="101"/>
    </location>
</feature>
<sequence>MRPVRHPPLVIAPHNITEIWAVAIVLLRRHPLQFVGSALVLTFASYLLQEAWRWMVTPLETAPDTDLGQYFQLQGLSALIGTAVSMAAFALTGALQAVLVVQAMVGRPVTVRGALHLLARRIRAVLGVTALLTVVPQLVVLGLVVALVAYFWPTLAPMLDALASSGDGLVPPLPDGLPSSGSDRVPAFPSSPSSDALMPVLITVVPTLALVIVVWLLMTLALMFAPVTAALEPLGFGGALSRSAMLVANNLLRIVGILLLEILIALPLCLTMALPLGLANLGGLALVTTVFPVSAENLPWVPDLISLPVNAALAVFYAWSVAVLVLLYIDIRIRKEGLAADLRERRTAASDAPAEDE</sequence>
<comment type="caution">
    <text evidence="2">The sequence shown here is derived from an EMBL/GenBank/DDBJ whole genome shotgun (WGS) entry which is preliminary data.</text>
</comment>
<evidence type="ECO:0008006" key="4">
    <source>
        <dbReference type="Google" id="ProtNLM"/>
    </source>
</evidence>
<feature type="transmembrane region" description="Helical" evidence="1">
    <location>
        <begin position="251"/>
        <end position="270"/>
    </location>
</feature>